<dbReference type="SUPFAM" id="SSF140931">
    <property type="entry name" value="Fic-like"/>
    <property type="match status" value="1"/>
</dbReference>
<keyword evidence="5" id="KW-1185">Reference proteome</keyword>
<dbReference type="Proteomes" id="UP000254720">
    <property type="component" value="Unassembled WGS sequence"/>
</dbReference>
<feature type="binding site" evidence="2">
    <location>
        <begin position="247"/>
        <end position="248"/>
    </location>
    <ligand>
        <name>ATP</name>
        <dbReference type="ChEBI" id="CHEBI:30616"/>
    </ligand>
</feature>
<feature type="domain" description="Fido" evidence="3">
    <location>
        <begin position="113"/>
        <end position="270"/>
    </location>
</feature>
<accession>A0A370GM81</accession>
<name>A0A370GM81_9COXI</name>
<reference evidence="4 5" key="1">
    <citation type="submission" date="2018-07" db="EMBL/GenBank/DDBJ databases">
        <title>Genomic Encyclopedia of Type Strains, Phase IV (KMG-IV): sequencing the most valuable type-strain genomes for metagenomic binning, comparative biology and taxonomic classification.</title>
        <authorList>
            <person name="Goeker M."/>
        </authorList>
    </citation>
    <scope>NUCLEOTIDE SEQUENCE [LARGE SCALE GENOMIC DNA]</scope>
    <source>
        <strain evidence="4 5">DSM 16500</strain>
    </source>
</reference>
<evidence type="ECO:0000259" key="3">
    <source>
        <dbReference type="PROSITE" id="PS51459"/>
    </source>
</evidence>
<dbReference type="PANTHER" id="PTHR13504">
    <property type="entry name" value="FIDO DOMAIN-CONTAINING PROTEIN DDB_G0283145"/>
    <property type="match status" value="1"/>
</dbReference>
<dbReference type="InterPro" id="IPR025230">
    <property type="entry name" value="DUF4172"/>
</dbReference>
<dbReference type="EMBL" id="QQAX01000008">
    <property type="protein sequence ID" value="RDI44848.1"/>
    <property type="molecule type" value="Genomic_DNA"/>
</dbReference>
<evidence type="ECO:0000256" key="1">
    <source>
        <dbReference type="PIRSR" id="PIRSR640198-1"/>
    </source>
</evidence>
<dbReference type="RefSeq" id="WP_114834191.1">
    <property type="nucleotide sequence ID" value="NZ_LR699114.1"/>
</dbReference>
<dbReference type="AlphaFoldDB" id="A0A370GM81"/>
<dbReference type="PROSITE" id="PS51459">
    <property type="entry name" value="FIDO"/>
    <property type="match status" value="1"/>
</dbReference>
<dbReference type="InterPro" id="IPR003812">
    <property type="entry name" value="Fido"/>
</dbReference>
<keyword evidence="2" id="KW-0547">Nucleotide-binding</keyword>
<feature type="binding site" evidence="2">
    <location>
        <begin position="209"/>
        <end position="216"/>
    </location>
    <ligand>
        <name>ATP</name>
        <dbReference type="ChEBI" id="CHEBI:30616"/>
    </ligand>
</feature>
<organism evidence="4 5">
    <name type="scientific">Aquicella lusitana</name>
    <dbReference type="NCBI Taxonomy" id="254246"/>
    <lineage>
        <taxon>Bacteria</taxon>
        <taxon>Pseudomonadati</taxon>
        <taxon>Pseudomonadota</taxon>
        <taxon>Gammaproteobacteria</taxon>
        <taxon>Legionellales</taxon>
        <taxon>Coxiellaceae</taxon>
        <taxon>Aquicella</taxon>
    </lineage>
</organism>
<dbReference type="OrthoDB" id="9807853at2"/>
<comment type="caution">
    <text evidence="4">The sequence shown here is derived from an EMBL/GenBank/DDBJ whole genome shotgun (WGS) entry which is preliminary data.</text>
</comment>
<dbReference type="GO" id="GO:0005524">
    <property type="term" value="F:ATP binding"/>
    <property type="evidence" value="ECO:0007669"/>
    <property type="project" value="UniProtKB-KW"/>
</dbReference>
<proteinExistence type="predicted"/>
<dbReference type="InterPro" id="IPR036597">
    <property type="entry name" value="Fido-like_dom_sf"/>
</dbReference>
<dbReference type="Pfam" id="PF02661">
    <property type="entry name" value="Fic"/>
    <property type="match status" value="1"/>
</dbReference>
<dbReference type="InterPro" id="IPR040198">
    <property type="entry name" value="Fido_containing"/>
</dbReference>
<dbReference type="Gene3D" id="1.10.3290.10">
    <property type="entry name" value="Fido-like domain"/>
    <property type="match status" value="1"/>
</dbReference>
<dbReference type="Pfam" id="PF13776">
    <property type="entry name" value="DUF4172"/>
    <property type="match status" value="1"/>
</dbReference>
<evidence type="ECO:0000256" key="2">
    <source>
        <dbReference type="PIRSR" id="PIRSR640198-2"/>
    </source>
</evidence>
<evidence type="ECO:0000313" key="5">
    <source>
        <dbReference type="Proteomes" id="UP000254720"/>
    </source>
</evidence>
<dbReference type="PANTHER" id="PTHR13504:SF33">
    <property type="entry name" value="FIC FAMILY PROTEIN"/>
    <property type="match status" value="1"/>
</dbReference>
<feature type="active site" evidence="1">
    <location>
        <position position="205"/>
    </location>
</feature>
<protein>
    <submittedName>
        <fullName evidence="4">Fic family protein</fullName>
    </submittedName>
</protein>
<gene>
    <name evidence="4" type="ORF">C8D86_108102</name>
</gene>
<keyword evidence="2" id="KW-0067">ATP-binding</keyword>
<sequence length="367" mass="42292">MYIYEHKKWPKFQWDHARLAELLADVRYKQGRLLGWMDGIGFQLREEATLATLTQDVIKTSEIEGEKLDTEQVRSSIAKKLGMDIGAARQIDRHVDGIVEIMLDATCHYNAPLTEERLFGWHAALFPTGRSGFQRIHVGSWRTKESGPMQVVSGPYGREKVHYEAPDYSRLKKEISVFLKWFNHSQEIDLVIKSALAHFWFVTIHPFDDGNGRIARAMADMLLARSENSRQRFYSMSAQIQCERNEYYQVLENCQKGSLDITEWLEWYLRCLQHAIVASNLVLQTVLTKAAFWRAHSGESFNERQRMLINRLLDGFEGKLNSSKWAKIAKCSQDTALRDITDLLGRKVLLKDEGGGRSTSYKLCLPD</sequence>
<evidence type="ECO:0000313" key="4">
    <source>
        <dbReference type="EMBL" id="RDI44848.1"/>
    </source>
</evidence>